<evidence type="ECO:0000256" key="14">
    <source>
        <dbReference type="ARBA" id="ARBA00034104"/>
    </source>
</evidence>
<dbReference type="PRINTS" id="PR00254">
    <property type="entry name" value="NICOTINICR"/>
</dbReference>
<keyword evidence="5" id="KW-0770">Synapse</keyword>
<dbReference type="NCBIfam" id="TIGR00860">
    <property type="entry name" value="LIC"/>
    <property type="match status" value="1"/>
</dbReference>
<feature type="transmembrane region" description="Helical" evidence="15">
    <location>
        <begin position="297"/>
        <end position="318"/>
    </location>
</feature>
<dbReference type="SUPFAM" id="SSF90112">
    <property type="entry name" value="Neurotransmitter-gated ion-channel transmembrane pore"/>
    <property type="match status" value="1"/>
</dbReference>
<gene>
    <name evidence="19" type="primary">LOC106809265</name>
</gene>
<dbReference type="InterPro" id="IPR006202">
    <property type="entry name" value="Neur_chan_lig-bd"/>
</dbReference>
<feature type="chain" id="PRO_5044980093" evidence="15">
    <location>
        <begin position="26"/>
        <end position="489"/>
    </location>
</feature>
<feature type="signal peptide" evidence="15">
    <location>
        <begin position="1"/>
        <end position="25"/>
    </location>
</feature>
<evidence type="ECO:0000256" key="15">
    <source>
        <dbReference type="RuleBase" id="RU000687"/>
    </source>
</evidence>
<dbReference type="Gene3D" id="1.20.58.390">
    <property type="entry name" value="Neurotransmitter-gated ion-channel transmembrane domain"/>
    <property type="match status" value="2"/>
</dbReference>
<keyword evidence="4 15" id="KW-1133">Transmembrane helix</keyword>
<feature type="transmembrane region" description="Helical" evidence="15">
    <location>
        <begin position="465"/>
        <end position="485"/>
    </location>
</feature>
<evidence type="ECO:0000256" key="1">
    <source>
        <dbReference type="ARBA" id="ARBA00022448"/>
    </source>
</evidence>
<dbReference type="CDD" id="cd19051">
    <property type="entry name" value="LGIC_TM_cation"/>
    <property type="match status" value="1"/>
</dbReference>
<evidence type="ECO:0000256" key="7">
    <source>
        <dbReference type="ARBA" id="ARBA00023136"/>
    </source>
</evidence>
<sequence length="489" mass="55970">MDPWINVNLLLHLLMLLLLSKDTCQSPHARRLLRTLLADYEPLERPVANESDTVVVNFGLTMQQVIDVDERNQIITTNIWLNMDWNDVNLIWNPADYGGIDNLRLAPDIIWRPDVLMYNSADTKFDGTYHSNIVLSSDGNCSYIPPGIFKSTCKINIAWFPFDEQRCIMKFGSWTYDGYRVDLQLLMDQGDTDSFIENGEWDLIEIPGKRSVLKYACCPEPYPDVTFTVVIRRRVLYYLFNLLIPCFLISGMTLLVFVLPPESGEKLTLCVTLLLSLMVFLLLVAETMPATSDAVPLIGKYFACIMLMCALSVMFSVISLNMHHRTPDTYQMPNWMRIVFLRWLPKLLRMRSPAGTEKNLQRNVVNSKLKEIELKERCSRSLLANVLDCDDDFHAGNSMSMFANKNGSACDDGHVAQTSPHGGAPSELSLILKELRTITRFMQRDDDERHMNNEWHFLAMVVDRLCLYVFSIYTLVAIITVLVRAPNLL</sequence>
<dbReference type="Proteomes" id="UP000695022">
    <property type="component" value="Unplaced"/>
</dbReference>
<dbReference type="InterPro" id="IPR006029">
    <property type="entry name" value="Neurotrans-gated_channel_TM"/>
</dbReference>
<dbReference type="Pfam" id="PF02931">
    <property type="entry name" value="Neur_chan_LBD"/>
    <property type="match status" value="1"/>
</dbReference>
<keyword evidence="2" id="KW-1003">Cell membrane</keyword>
<evidence type="ECO:0000256" key="3">
    <source>
        <dbReference type="ARBA" id="ARBA00022692"/>
    </source>
</evidence>
<keyword evidence="8" id="KW-1015">Disulfide bond</keyword>
<evidence type="ECO:0000256" key="8">
    <source>
        <dbReference type="ARBA" id="ARBA00023157"/>
    </source>
</evidence>
<evidence type="ECO:0000259" key="16">
    <source>
        <dbReference type="Pfam" id="PF02931"/>
    </source>
</evidence>
<organism evidence="18 19">
    <name type="scientific">Priapulus caudatus</name>
    <name type="common">Priapulid worm</name>
    <dbReference type="NCBI Taxonomy" id="37621"/>
    <lineage>
        <taxon>Eukaryota</taxon>
        <taxon>Metazoa</taxon>
        <taxon>Ecdysozoa</taxon>
        <taxon>Scalidophora</taxon>
        <taxon>Priapulida</taxon>
        <taxon>Priapulimorpha</taxon>
        <taxon>Priapulimorphida</taxon>
        <taxon>Priapulidae</taxon>
        <taxon>Priapulus</taxon>
    </lineage>
</organism>
<evidence type="ECO:0000256" key="11">
    <source>
        <dbReference type="ARBA" id="ARBA00023257"/>
    </source>
</evidence>
<evidence type="ECO:0000256" key="5">
    <source>
        <dbReference type="ARBA" id="ARBA00023018"/>
    </source>
</evidence>
<dbReference type="CDD" id="cd18997">
    <property type="entry name" value="LGIC_ECD_nAChR"/>
    <property type="match status" value="1"/>
</dbReference>
<keyword evidence="3 15" id="KW-0812">Transmembrane</keyword>
<keyword evidence="6 15" id="KW-0406">Ion transport</keyword>
<evidence type="ECO:0000313" key="18">
    <source>
        <dbReference type="Proteomes" id="UP000695022"/>
    </source>
</evidence>
<keyword evidence="15" id="KW-0732">Signal</keyword>
<name>A0ABM1E6E5_PRICU</name>
<dbReference type="InterPro" id="IPR006201">
    <property type="entry name" value="Neur_channel"/>
</dbReference>
<evidence type="ECO:0000256" key="12">
    <source>
        <dbReference type="ARBA" id="ARBA00023286"/>
    </source>
</evidence>
<keyword evidence="7 15" id="KW-0472">Membrane</keyword>
<keyword evidence="10" id="KW-0325">Glycoprotein</keyword>
<evidence type="ECO:0000256" key="13">
    <source>
        <dbReference type="ARBA" id="ARBA00023303"/>
    </source>
</evidence>
<dbReference type="InterPro" id="IPR036719">
    <property type="entry name" value="Neuro-gated_channel_TM_sf"/>
</dbReference>
<dbReference type="PRINTS" id="PR00252">
    <property type="entry name" value="NRIONCHANNEL"/>
</dbReference>
<evidence type="ECO:0000256" key="9">
    <source>
        <dbReference type="ARBA" id="ARBA00023170"/>
    </source>
</evidence>
<reference evidence="19" key="1">
    <citation type="submission" date="2025-08" db="UniProtKB">
        <authorList>
            <consortium name="RefSeq"/>
        </authorList>
    </citation>
    <scope>IDENTIFICATION</scope>
</reference>
<dbReference type="GeneID" id="106809265"/>
<dbReference type="RefSeq" id="XP_014667766.1">
    <property type="nucleotide sequence ID" value="XM_014812280.1"/>
</dbReference>
<comment type="subcellular location">
    <subcellularLocation>
        <location evidence="14">Postsynaptic cell membrane</location>
        <topology evidence="14">Multi-pass membrane protein</topology>
    </subcellularLocation>
</comment>
<dbReference type="Pfam" id="PF02932">
    <property type="entry name" value="Neur_chan_memb"/>
    <property type="match status" value="1"/>
</dbReference>
<feature type="domain" description="Neurotransmitter-gated ion-channel transmembrane" evidence="17">
    <location>
        <begin position="242"/>
        <end position="476"/>
    </location>
</feature>
<dbReference type="SUPFAM" id="SSF63712">
    <property type="entry name" value="Nicotinic receptor ligand binding domain-like"/>
    <property type="match status" value="1"/>
</dbReference>
<keyword evidence="1 15" id="KW-0813">Transport</keyword>
<evidence type="ECO:0000256" key="4">
    <source>
        <dbReference type="ARBA" id="ARBA00022989"/>
    </source>
</evidence>
<keyword evidence="13 15" id="KW-0407">Ion channel</keyword>
<keyword evidence="12" id="KW-1071">Ligand-gated ion channel</keyword>
<evidence type="ECO:0000259" key="17">
    <source>
        <dbReference type="Pfam" id="PF02932"/>
    </source>
</evidence>
<keyword evidence="18" id="KW-1185">Reference proteome</keyword>
<keyword evidence="11" id="KW-0628">Postsynaptic cell membrane</keyword>
<proteinExistence type="inferred from homology"/>
<dbReference type="InterPro" id="IPR036734">
    <property type="entry name" value="Neur_chan_lig-bd_sf"/>
</dbReference>
<protein>
    <submittedName>
        <fullName evidence="19">Neuronal acetylcholine receptor subunit alpha-7-like</fullName>
    </submittedName>
</protein>
<comment type="similarity">
    <text evidence="15">Belongs to the ligand-gated ion channel (TC 1.A.9) family.</text>
</comment>
<dbReference type="Gene3D" id="2.70.170.10">
    <property type="entry name" value="Neurotransmitter-gated ion-channel ligand-binding domain"/>
    <property type="match status" value="1"/>
</dbReference>
<dbReference type="InterPro" id="IPR018000">
    <property type="entry name" value="Neurotransmitter_ion_chnl_CS"/>
</dbReference>
<feature type="domain" description="Neurotransmitter-gated ion-channel ligand-binding" evidence="16">
    <location>
        <begin position="30"/>
        <end position="235"/>
    </location>
</feature>
<evidence type="ECO:0000256" key="10">
    <source>
        <dbReference type="ARBA" id="ARBA00023180"/>
    </source>
</evidence>
<feature type="transmembrane region" description="Helical" evidence="15">
    <location>
        <begin position="267"/>
        <end position="285"/>
    </location>
</feature>
<evidence type="ECO:0000256" key="2">
    <source>
        <dbReference type="ARBA" id="ARBA00022475"/>
    </source>
</evidence>
<evidence type="ECO:0000313" key="19">
    <source>
        <dbReference type="RefSeq" id="XP_014667766.1"/>
    </source>
</evidence>
<evidence type="ECO:0000256" key="6">
    <source>
        <dbReference type="ARBA" id="ARBA00023065"/>
    </source>
</evidence>
<keyword evidence="9" id="KW-0675">Receptor</keyword>
<dbReference type="PANTHER" id="PTHR18945">
    <property type="entry name" value="NEUROTRANSMITTER GATED ION CHANNEL"/>
    <property type="match status" value="1"/>
</dbReference>
<dbReference type="InterPro" id="IPR002394">
    <property type="entry name" value="Nicotinic_acetylcholine_rcpt"/>
</dbReference>
<feature type="transmembrane region" description="Helical" evidence="15">
    <location>
        <begin position="235"/>
        <end position="260"/>
    </location>
</feature>
<dbReference type="PROSITE" id="PS00236">
    <property type="entry name" value="NEUROTR_ION_CHANNEL"/>
    <property type="match status" value="1"/>
</dbReference>
<accession>A0ABM1E6E5</accession>
<dbReference type="InterPro" id="IPR038050">
    <property type="entry name" value="Neuro_actylchol_rec"/>
</dbReference>